<dbReference type="OrthoDB" id="506431at2759"/>
<protein>
    <submittedName>
        <fullName evidence="1">Uncharacterized protein</fullName>
    </submittedName>
</protein>
<name>A0A9P4MQ67_9PLEO</name>
<dbReference type="AlphaFoldDB" id="A0A9P4MQ67"/>
<evidence type="ECO:0000313" key="1">
    <source>
        <dbReference type="EMBL" id="KAF2198622.1"/>
    </source>
</evidence>
<organism evidence="1 2">
    <name type="scientific">Delitschia confertaspora ATCC 74209</name>
    <dbReference type="NCBI Taxonomy" id="1513339"/>
    <lineage>
        <taxon>Eukaryota</taxon>
        <taxon>Fungi</taxon>
        <taxon>Dikarya</taxon>
        <taxon>Ascomycota</taxon>
        <taxon>Pezizomycotina</taxon>
        <taxon>Dothideomycetes</taxon>
        <taxon>Pleosporomycetidae</taxon>
        <taxon>Pleosporales</taxon>
        <taxon>Delitschiaceae</taxon>
        <taxon>Delitschia</taxon>
    </lineage>
</organism>
<comment type="caution">
    <text evidence="1">The sequence shown here is derived from an EMBL/GenBank/DDBJ whole genome shotgun (WGS) entry which is preliminary data.</text>
</comment>
<dbReference type="Proteomes" id="UP000799536">
    <property type="component" value="Unassembled WGS sequence"/>
</dbReference>
<feature type="non-terminal residue" evidence="1">
    <location>
        <position position="1"/>
    </location>
</feature>
<proteinExistence type="predicted"/>
<accession>A0A9P4MQ67</accession>
<keyword evidence="2" id="KW-1185">Reference proteome</keyword>
<sequence>GSNTFTANMDIKLRGCITTPGVYLVRAFADKDEAKRTGQNWQDMRKIWARAEIQNGNGEVLTEAKYLFLKAKEDGKL</sequence>
<evidence type="ECO:0000313" key="2">
    <source>
        <dbReference type="Proteomes" id="UP000799536"/>
    </source>
</evidence>
<reference evidence="1" key="1">
    <citation type="journal article" date="2020" name="Stud. Mycol.">
        <title>101 Dothideomycetes genomes: a test case for predicting lifestyles and emergence of pathogens.</title>
        <authorList>
            <person name="Haridas S."/>
            <person name="Albert R."/>
            <person name="Binder M."/>
            <person name="Bloem J."/>
            <person name="Labutti K."/>
            <person name="Salamov A."/>
            <person name="Andreopoulos B."/>
            <person name="Baker S."/>
            <person name="Barry K."/>
            <person name="Bills G."/>
            <person name="Bluhm B."/>
            <person name="Cannon C."/>
            <person name="Castanera R."/>
            <person name="Culley D."/>
            <person name="Daum C."/>
            <person name="Ezra D."/>
            <person name="Gonzalez J."/>
            <person name="Henrissat B."/>
            <person name="Kuo A."/>
            <person name="Liang C."/>
            <person name="Lipzen A."/>
            <person name="Lutzoni F."/>
            <person name="Magnuson J."/>
            <person name="Mondo S."/>
            <person name="Nolan M."/>
            <person name="Ohm R."/>
            <person name="Pangilinan J."/>
            <person name="Park H.-J."/>
            <person name="Ramirez L."/>
            <person name="Alfaro M."/>
            <person name="Sun H."/>
            <person name="Tritt A."/>
            <person name="Yoshinaga Y."/>
            <person name="Zwiers L.-H."/>
            <person name="Turgeon B."/>
            <person name="Goodwin S."/>
            <person name="Spatafora J."/>
            <person name="Crous P."/>
            <person name="Grigoriev I."/>
        </authorList>
    </citation>
    <scope>NUCLEOTIDE SEQUENCE</scope>
    <source>
        <strain evidence="1">ATCC 74209</strain>
    </source>
</reference>
<gene>
    <name evidence="1" type="ORF">GQ43DRAFT_378169</name>
</gene>
<dbReference type="EMBL" id="ML994130">
    <property type="protein sequence ID" value="KAF2198622.1"/>
    <property type="molecule type" value="Genomic_DNA"/>
</dbReference>
<dbReference type="Gene3D" id="3.10.129.10">
    <property type="entry name" value="Hotdog Thioesterase"/>
    <property type="match status" value="1"/>
</dbReference>